<dbReference type="SUPFAM" id="SSF82714">
    <property type="entry name" value="Multidrug efflux transporter AcrB TolC docking domain, DN and DC subdomains"/>
    <property type="match status" value="2"/>
</dbReference>
<evidence type="ECO:0000256" key="6">
    <source>
        <dbReference type="ARBA" id="ARBA00022989"/>
    </source>
</evidence>
<reference evidence="10" key="1">
    <citation type="journal article" date="2019" name="Int. J. Syst. Evol. Microbiol.">
        <title>The Global Catalogue of Microorganisms (GCM) 10K type strain sequencing project: providing services to taxonomists for standard genome sequencing and annotation.</title>
        <authorList>
            <consortium name="The Broad Institute Genomics Platform"/>
            <consortium name="The Broad Institute Genome Sequencing Center for Infectious Disease"/>
            <person name="Wu L."/>
            <person name="Ma J."/>
        </authorList>
    </citation>
    <scope>NUCLEOTIDE SEQUENCE [LARGE SCALE GENOMIC DNA]</scope>
    <source>
        <strain evidence="10">JCM 4087</strain>
    </source>
</reference>
<evidence type="ECO:0000256" key="5">
    <source>
        <dbReference type="ARBA" id="ARBA00022692"/>
    </source>
</evidence>
<dbReference type="SUPFAM" id="SSF82693">
    <property type="entry name" value="Multidrug efflux transporter AcrB pore domain, PN1, PN2, PC1 and PC2 subdomains"/>
    <property type="match status" value="2"/>
</dbReference>
<feature type="transmembrane region" description="Helical" evidence="8">
    <location>
        <begin position="341"/>
        <end position="357"/>
    </location>
</feature>
<evidence type="ECO:0000256" key="7">
    <source>
        <dbReference type="ARBA" id="ARBA00023136"/>
    </source>
</evidence>
<keyword evidence="3" id="KW-0813">Transport</keyword>
<sequence>MLSRIIELCARNRFLVFAAVLMLTLAGIWSLQHVPLDALPDISDVQVVVHTNWMGQPPDVIEDQVTYPIVASLLAAPHVKAVRAQTMFGDSYVYVVFQDGTDLYWARSRVIEYLQQISGRLPENVHPSIGPDATGAGWVYEYAIVDKSGKHSLADLRSLQDWRLRYALETVPGVAEVASIGGFVRQYQVQLDPNKLLAYGIQLSTVIDRVKASTNEVGGRVLDLSGAEYMIRGLGYLRSLDDLATVAVGAKNGTPVLLRDLGTVSFGPDIREGVAEWNGEGETVGGIIVMRQGMNALDVINGVKQKMREVAPSLPPGVEIMPGYDRSGLIDASIKTLQRDLVEEAIIVSVVIIVFLFHFRSALIAILALPIAVLVAFVPMYWLGVTSNIMSLGGIALAIGVLVDASIVMVENGYRHLSERQENSSELVSEPERREILINAAKQVGPALFFSLLIIVVSFLPVFLLEAQEGRMFRPLAWTKTLAVGSSSILAITLVPVLMVLLIRGKLRPENTNPISRVTQAIYLPILRWCLRHRWLTIAVNLIFLVATFPMATKLGSQFMPPLFEGSTLYMPTALPGISIEQAKVLLQQQDRILHGFPEVASVFGAVGRSDSATDNAPLDMYDTTVMLKPREQWPAGMTYEKLIQEMDDKLQFPGLSNTWTMPVENRLDMELTGIKTPLGLKVQGADVNGIQQLASQIQSLLSGLPALRSVFSEKVAQGFYVNVDVNRPEAARYGLTIADVQTAVASGIGGENIAETIEGRERYPINVRYQRDFRDNIDKMRGVLIGTPTGAQIPLGQVARISFSRGPAMIRDEDGSLTGYIYIDLKNSDYGGFVTQANRLLHDKLTLPAGYSFQWSGEYELEQRARQRLQLILPVVFFVIFLLLYLVFHSVAEALVLIFPTIYAMSGGLLLQWLLRYNFSVAVAVGYIALFGIAVETGVVMVVYLHEALESRRQARKPLTNQDVEEAAIEGAVHRLRPKLMTVCAVLASLVPILWESGIGSDVMKPIAAPIVGGMITSTIHVLILVPVFFVMMKERELRKEHLH</sequence>
<dbReference type="Proteomes" id="UP001596091">
    <property type="component" value="Unassembled WGS sequence"/>
</dbReference>
<feature type="transmembrane region" description="Helical" evidence="8">
    <location>
        <begin position="444"/>
        <end position="464"/>
    </location>
</feature>
<accession>A0ABW1EDD4</accession>
<dbReference type="PANTHER" id="PTHR32063:SF19">
    <property type="entry name" value="CATION EFFLUX SYSTEM PROTEIN CUSA"/>
    <property type="match status" value="1"/>
</dbReference>
<feature type="transmembrane region" description="Helical" evidence="8">
    <location>
        <begin position="535"/>
        <end position="552"/>
    </location>
</feature>
<name>A0ABW1EDD4_9BACT</name>
<keyword evidence="10" id="KW-1185">Reference proteome</keyword>
<keyword evidence="5 8" id="KW-0812">Transmembrane</keyword>
<feature type="transmembrane region" description="Helical" evidence="8">
    <location>
        <begin position="1008"/>
        <end position="1033"/>
    </location>
</feature>
<keyword evidence="7 8" id="KW-0472">Membrane</keyword>
<dbReference type="PRINTS" id="PR00702">
    <property type="entry name" value="ACRIFLAVINRP"/>
</dbReference>
<comment type="subcellular location">
    <subcellularLocation>
        <location evidence="1">Cell membrane</location>
        <topology evidence="1">Multi-pass membrane protein</topology>
    </subcellularLocation>
</comment>
<dbReference type="RefSeq" id="WP_263337537.1">
    <property type="nucleotide sequence ID" value="NZ_JAGSYH010000004.1"/>
</dbReference>
<evidence type="ECO:0000313" key="10">
    <source>
        <dbReference type="Proteomes" id="UP001596091"/>
    </source>
</evidence>
<organism evidence="9 10">
    <name type="scientific">Acidicapsa dinghuensis</name>
    <dbReference type="NCBI Taxonomy" id="2218256"/>
    <lineage>
        <taxon>Bacteria</taxon>
        <taxon>Pseudomonadati</taxon>
        <taxon>Acidobacteriota</taxon>
        <taxon>Terriglobia</taxon>
        <taxon>Terriglobales</taxon>
        <taxon>Acidobacteriaceae</taxon>
        <taxon>Acidicapsa</taxon>
    </lineage>
</organism>
<dbReference type="Pfam" id="PF00873">
    <property type="entry name" value="ACR_tran"/>
    <property type="match status" value="1"/>
</dbReference>
<comment type="similarity">
    <text evidence="2">Belongs to the resistance-nodulation-cell division (RND) (TC 2.A.6) family.</text>
</comment>
<feature type="transmembrane region" description="Helical" evidence="8">
    <location>
        <begin position="484"/>
        <end position="503"/>
    </location>
</feature>
<dbReference type="Gene3D" id="3.30.2090.10">
    <property type="entry name" value="Multidrug efflux transporter AcrB TolC docking domain, DN and DC subdomains"/>
    <property type="match status" value="2"/>
</dbReference>
<proteinExistence type="inferred from homology"/>
<dbReference type="Gene3D" id="3.30.70.1440">
    <property type="entry name" value="Multidrug efflux transporter AcrB pore domain"/>
    <property type="match status" value="1"/>
</dbReference>
<feature type="transmembrane region" description="Helical" evidence="8">
    <location>
        <begin position="872"/>
        <end position="889"/>
    </location>
</feature>
<dbReference type="PANTHER" id="PTHR32063">
    <property type="match status" value="1"/>
</dbReference>
<dbReference type="Gene3D" id="3.30.70.1320">
    <property type="entry name" value="Multidrug efflux transporter AcrB pore domain like"/>
    <property type="match status" value="1"/>
</dbReference>
<evidence type="ECO:0000256" key="3">
    <source>
        <dbReference type="ARBA" id="ARBA00022448"/>
    </source>
</evidence>
<dbReference type="InterPro" id="IPR001036">
    <property type="entry name" value="Acrflvin-R"/>
</dbReference>
<feature type="transmembrane region" description="Helical" evidence="8">
    <location>
        <begin position="922"/>
        <end position="946"/>
    </location>
</feature>
<dbReference type="Gene3D" id="1.20.1640.10">
    <property type="entry name" value="Multidrug efflux transporter AcrB transmembrane domain"/>
    <property type="match status" value="2"/>
</dbReference>
<evidence type="ECO:0000256" key="2">
    <source>
        <dbReference type="ARBA" id="ARBA00010942"/>
    </source>
</evidence>
<feature type="transmembrane region" description="Helical" evidence="8">
    <location>
        <begin position="389"/>
        <end position="410"/>
    </location>
</feature>
<evidence type="ECO:0000256" key="4">
    <source>
        <dbReference type="ARBA" id="ARBA00022475"/>
    </source>
</evidence>
<keyword evidence="4" id="KW-1003">Cell membrane</keyword>
<feature type="transmembrane region" description="Helical" evidence="8">
    <location>
        <begin position="364"/>
        <end position="383"/>
    </location>
</feature>
<dbReference type="SUPFAM" id="SSF82866">
    <property type="entry name" value="Multidrug efflux transporter AcrB transmembrane domain"/>
    <property type="match status" value="2"/>
</dbReference>
<dbReference type="InterPro" id="IPR027463">
    <property type="entry name" value="AcrB_DN_DC_subdom"/>
</dbReference>
<dbReference type="Gene3D" id="3.30.70.1430">
    <property type="entry name" value="Multidrug efflux transporter AcrB pore domain"/>
    <property type="match status" value="2"/>
</dbReference>
<dbReference type="NCBIfam" id="TIGR00914">
    <property type="entry name" value="2A0601"/>
    <property type="match status" value="1"/>
</dbReference>
<comment type="caution">
    <text evidence="9">The sequence shown here is derived from an EMBL/GenBank/DDBJ whole genome shotgun (WGS) entry which is preliminary data.</text>
</comment>
<protein>
    <submittedName>
        <fullName evidence="9">Efflux RND transporter permease subunit</fullName>
    </submittedName>
</protein>
<feature type="transmembrane region" description="Helical" evidence="8">
    <location>
        <begin position="981"/>
        <end position="996"/>
    </location>
</feature>
<evidence type="ECO:0000256" key="1">
    <source>
        <dbReference type="ARBA" id="ARBA00004651"/>
    </source>
</evidence>
<gene>
    <name evidence="9" type="ORF">ACFPT7_06025</name>
</gene>
<evidence type="ECO:0000313" key="9">
    <source>
        <dbReference type="EMBL" id="MFC5861842.1"/>
    </source>
</evidence>
<feature type="transmembrane region" description="Helical" evidence="8">
    <location>
        <begin position="896"/>
        <end position="916"/>
    </location>
</feature>
<dbReference type="InterPro" id="IPR004763">
    <property type="entry name" value="CusA-like"/>
</dbReference>
<keyword evidence="6 8" id="KW-1133">Transmembrane helix</keyword>
<dbReference type="EMBL" id="JBHSPH010000002">
    <property type="protein sequence ID" value="MFC5861842.1"/>
    <property type="molecule type" value="Genomic_DNA"/>
</dbReference>
<evidence type="ECO:0000256" key="8">
    <source>
        <dbReference type="SAM" id="Phobius"/>
    </source>
</evidence>